<evidence type="ECO:0000256" key="2">
    <source>
        <dbReference type="SAM" id="SignalP"/>
    </source>
</evidence>
<evidence type="ECO:0000313" key="4">
    <source>
        <dbReference type="EMBL" id="THU34750.1"/>
    </source>
</evidence>
<feature type="signal peptide" evidence="2">
    <location>
        <begin position="1"/>
        <end position="23"/>
    </location>
</feature>
<evidence type="ECO:0000256" key="1">
    <source>
        <dbReference type="ARBA" id="ARBA00022729"/>
    </source>
</evidence>
<dbReference type="GO" id="GO:0030248">
    <property type="term" value="F:cellulose binding"/>
    <property type="evidence" value="ECO:0007669"/>
    <property type="project" value="InterPro"/>
</dbReference>
<proteinExistence type="predicted"/>
<protein>
    <recommendedName>
        <fullName evidence="3">CBM1 domain-containing protein</fullName>
    </recommendedName>
</protein>
<organism evidence="4 5">
    <name type="scientific">Niastella caeni</name>
    <dbReference type="NCBI Taxonomy" id="2569763"/>
    <lineage>
        <taxon>Bacteria</taxon>
        <taxon>Pseudomonadati</taxon>
        <taxon>Bacteroidota</taxon>
        <taxon>Chitinophagia</taxon>
        <taxon>Chitinophagales</taxon>
        <taxon>Chitinophagaceae</taxon>
        <taxon>Niastella</taxon>
    </lineage>
</organism>
<dbReference type="EMBL" id="STFF01000007">
    <property type="protein sequence ID" value="THU34750.1"/>
    <property type="molecule type" value="Genomic_DNA"/>
</dbReference>
<feature type="domain" description="CBM1" evidence="3">
    <location>
        <begin position="21"/>
        <end position="57"/>
    </location>
</feature>
<keyword evidence="5" id="KW-1185">Reference proteome</keyword>
<dbReference type="AlphaFoldDB" id="A0A4S8HHR6"/>
<gene>
    <name evidence="4" type="ORF">FAM09_22395</name>
</gene>
<accession>A0A4S8HHR6</accession>
<name>A0A4S8HHR6_9BACT</name>
<dbReference type="SUPFAM" id="SSF57180">
    <property type="entry name" value="Cellulose-binding domain"/>
    <property type="match status" value="1"/>
</dbReference>
<evidence type="ECO:0000313" key="5">
    <source>
        <dbReference type="Proteomes" id="UP000306918"/>
    </source>
</evidence>
<dbReference type="OrthoDB" id="10012527at2"/>
<dbReference type="SMART" id="SM00236">
    <property type="entry name" value="fCBD"/>
    <property type="match status" value="1"/>
</dbReference>
<dbReference type="GO" id="GO:0005576">
    <property type="term" value="C:extracellular region"/>
    <property type="evidence" value="ECO:0007669"/>
    <property type="project" value="InterPro"/>
</dbReference>
<dbReference type="PROSITE" id="PS51164">
    <property type="entry name" value="CBM1_2"/>
    <property type="match status" value="1"/>
</dbReference>
<comment type="caution">
    <text evidence="4">The sequence shown here is derived from an EMBL/GenBank/DDBJ whole genome shotgun (WGS) entry which is preliminary data.</text>
</comment>
<dbReference type="Pfam" id="PF00734">
    <property type="entry name" value="CBM_1"/>
    <property type="match status" value="1"/>
</dbReference>
<dbReference type="InterPro" id="IPR000254">
    <property type="entry name" value="CBD"/>
</dbReference>
<sequence>MKIVVIGLVVNFLSLFNSFGQEAPPYSQCGGIGWTGPKICTAGFACTGINEYFHMCLPGG</sequence>
<dbReference type="InterPro" id="IPR035971">
    <property type="entry name" value="CBD_sf"/>
</dbReference>
<dbReference type="GO" id="GO:0005975">
    <property type="term" value="P:carbohydrate metabolic process"/>
    <property type="evidence" value="ECO:0007669"/>
    <property type="project" value="InterPro"/>
</dbReference>
<dbReference type="Proteomes" id="UP000306918">
    <property type="component" value="Unassembled WGS sequence"/>
</dbReference>
<reference evidence="4 5" key="1">
    <citation type="submission" date="2019-04" db="EMBL/GenBank/DDBJ databases">
        <title>Niastella caeni sp. nov., isolated from activated sludge.</title>
        <authorList>
            <person name="Sheng M."/>
        </authorList>
    </citation>
    <scope>NUCLEOTIDE SEQUENCE [LARGE SCALE GENOMIC DNA]</scope>
    <source>
        <strain evidence="4 5">HX-2-15</strain>
    </source>
</reference>
<keyword evidence="1 2" id="KW-0732">Signal</keyword>
<evidence type="ECO:0000259" key="3">
    <source>
        <dbReference type="PROSITE" id="PS51164"/>
    </source>
</evidence>
<feature type="chain" id="PRO_5020641491" description="CBM1 domain-containing protein" evidence="2">
    <location>
        <begin position="24"/>
        <end position="60"/>
    </location>
</feature>